<dbReference type="GO" id="GO:0004385">
    <property type="term" value="F:GMP kinase activity"/>
    <property type="evidence" value="ECO:0007669"/>
    <property type="project" value="UniProtKB-EC"/>
</dbReference>
<evidence type="ECO:0000256" key="2">
    <source>
        <dbReference type="ARBA" id="ARBA00012961"/>
    </source>
</evidence>
<evidence type="ECO:0000256" key="6">
    <source>
        <dbReference type="ARBA" id="ARBA00022777"/>
    </source>
</evidence>
<keyword evidence="11" id="KW-1185">Reference proteome</keyword>
<dbReference type="InterPro" id="IPR020590">
    <property type="entry name" value="Guanylate_kinase_CS"/>
</dbReference>
<dbReference type="Proteomes" id="UP000054107">
    <property type="component" value="Unassembled WGS sequence"/>
</dbReference>
<dbReference type="EC" id="2.7.4.8" evidence="2"/>
<dbReference type="InterPro" id="IPR017665">
    <property type="entry name" value="Guanylate_kinase"/>
</dbReference>
<evidence type="ECO:0000256" key="3">
    <source>
        <dbReference type="ARBA" id="ARBA00016296"/>
    </source>
</evidence>
<dbReference type="InterPro" id="IPR008144">
    <property type="entry name" value="Guanylate_kin-like_dom"/>
</dbReference>
<sequence>MQTSAKIFVVFGPSGSGKSTLLKRLFKKYPDTFGFSVSHTTRKPRPGEVDGKDYHFVEKDDMIKQVAEGKFIESATFSGNMYGTSIKAVQDVGNAGKTCILDIDVQGVESIKKTILKPKYIFVKPPSLEVLEKRLRDRGTEKEDAILARLEAAKKEIEYGDLPNSCDSVIINGDLDEAYDKLEDAIFVKGE</sequence>
<organism evidence="10 11">
    <name type="scientific">Parasitella parasitica</name>
    <dbReference type="NCBI Taxonomy" id="35722"/>
    <lineage>
        <taxon>Eukaryota</taxon>
        <taxon>Fungi</taxon>
        <taxon>Fungi incertae sedis</taxon>
        <taxon>Mucoromycota</taxon>
        <taxon>Mucoromycotina</taxon>
        <taxon>Mucoromycetes</taxon>
        <taxon>Mucorales</taxon>
        <taxon>Mucorineae</taxon>
        <taxon>Mucoraceae</taxon>
        <taxon>Parasitella</taxon>
    </lineage>
</organism>
<keyword evidence="6" id="KW-0418">Kinase</keyword>
<evidence type="ECO:0000256" key="7">
    <source>
        <dbReference type="ARBA" id="ARBA00022840"/>
    </source>
</evidence>
<evidence type="ECO:0000256" key="1">
    <source>
        <dbReference type="ARBA" id="ARBA00005790"/>
    </source>
</evidence>
<proteinExistence type="inferred from homology"/>
<dbReference type="AlphaFoldDB" id="A0A0B7NFU7"/>
<dbReference type="GO" id="GO:0005829">
    <property type="term" value="C:cytosol"/>
    <property type="evidence" value="ECO:0007669"/>
    <property type="project" value="TreeGrafter"/>
</dbReference>
<dbReference type="EMBL" id="LN731097">
    <property type="protein sequence ID" value="CEP14255.1"/>
    <property type="molecule type" value="Genomic_DNA"/>
</dbReference>
<dbReference type="SUPFAM" id="SSF52540">
    <property type="entry name" value="P-loop containing nucleoside triphosphate hydrolases"/>
    <property type="match status" value="1"/>
</dbReference>
<evidence type="ECO:0000259" key="9">
    <source>
        <dbReference type="PROSITE" id="PS50052"/>
    </source>
</evidence>
<dbReference type="NCBIfam" id="TIGR03263">
    <property type="entry name" value="guanyl_kin"/>
    <property type="match status" value="1"/>
</dbReference>
<dbReference type="Pfam" id="PF00625">
    <property type="entry name" value="Guanylate_kin"/>
    <property type="match status" value="1"/>
</dbReference>
<accession>A0A0B7NFU7</accession>
<dbReference type="PROSITE" id="PS00856">
    <property type="entry name" value="GUANYLATE_KINASE_1"/>
    <property type="match status" value="1"/>
</dbReference>
<comment type="similarity">
    <text evidence="1">Belongs to the guanylate kinase family.</text>
</comment>
<evidence type="ECO:0000256" key="8">
    <source>
        <dbReference type="ARBA" id="ARBA00030128"/>
    </source>
</evidence>
<dbReference type="OrthoDB" id="6334211at2759"/>
<dbReference type="PANTHER" id="PTHR23117:SF13">
    <property type="entry name" value="GUANYLATE KINASE"/>
    <property type="match status" value="1"/>
</dbReference>
<evidence type="ECO:0000256" key="5">
    <source>
        <dbReference type="ARBA" id="ARBA00022741"/>
    </source>
</evidence>
<name>A0A0B7NFU7_9FUNG</name>
<keyword evidence="7" id="KW-0067">ATP-binding</keyword>
<dbReference type="InterPro" id="IPR027417">
    <property type="entry name" value="P-loop_NTPase"/>
</dbReference>
<dbReference type="STRING" id="35722.A0A0B7NFU7"/>
<evidence type="ECO:0000313" key="10">
    <source>
        <dbReference type="EMBL" id="CEP14255.1"/>
    </source>
</evidence>
<dbReference type="GO" id="GO:0005524">
    <property type="term" value="F:ATP binding"/>
    <property type="evidence" value="ECO:0007669"/>
    <property type="project" value="UniProtKB-KW"/>
</dbReference>
<dbReference type="CDD" id="cd00071">
    <property type="entry name" value="GMPK"/>
    <property type="match status" value="1"/>
</dbReference>
<dbReference type="SMART" id="SM00072">
    <property type="entry name" value="GuKc"/>
    <property type="match status" value="1"/>
</dbReference>
<dbReference type="PANTHER" id="PTHR23117">
    <property type="entry name" value="GUANYLATE KINASE-RELATED"/>
    <property type="match status" value="1"/>
</dbReference>
<keyword evidence="4" id="KW-0808">Transferase</keyword>
<keyword evidence="5" id="KW-0547">Nucleotide-binding</keyword>
<reference evidence="10 11" key="1">
    <citation type="submission" date="2014-09" db="EMBL/GenBank/DDBJ databases">
        <authorList>
            <person name="Ellenberger Sabrina"/>
        </authorList>
    </citation>
    <scope>NUCLEOTIDE SEQUENCE [LARGE SCALE GENOMIC DNA]</scope>
    <source>
        <strain evidence="10 11">CBS 412.66</strain>
    </source>
</reference>
<dbReference type="Gene3D" id="3.40.50.300">
    <property type="entry name" value="P-loop containing nucleotide triphosphate hydrolases"/>
    <property type="match status" value="1"/>
</dbReference>
<evidence type="ECO:0000256" key="4">
    <source>
        <dbReference type="ARBA" id="ARBA00022679"/>
    </source>
</evidence>
<evidence type="ECO:0000313" key="11">
    <source>
        <dbReference type="Proteomes" id="UP000054107"/>
    </source>
</evidence>
<gene>
    <name evidence="10" type="primary">PARPA_08423.1 scaffold 32947</name>
</gene>
<dbReference type="FunFam" id="3.40.50.300:FF:000776">
    <property type="entry name" value="Guanylate kinase 2"/>
    <property type="match status" value="1"/>
</dbReference>
<protein>
    <recommendedName>
        <fullName evidence="3">Guanylate kinase</fullName>
        <ecNumber evidence="2">2.7.4.8</ecNumber>
    </recommendedName>
    <alternativeName>
        <fullName evidence="8">GMP kinase</fullName>
    </alternativeName>
</protein>
<feature type="domain" description="Guanylate kinase-like" evidence="9">
    <location>
        <begin position="5"/>
        <end position="187"/>
    </location>
</feature>
<dbReference type="InterPro" id="IPR008145">
    <property type="entry name" value="GK/Ca_channel_bsu"/>
</dbReference>
<dbReference type="PROSITE" id="PS50052">
    <property type="entry name" value="GUANYLATE_KINASE_2"/>
    <property type="match status" value="1"/>
</dbReference>